<name>A0A1Y5Y9Y0_KIBAR</name>
<proteinExistence type="predicted"/>
<keyword evidence="2" id="KW-0812">Transmembrane</keyword>
<organism evidence="4 5">
    <name type="scientific">Kibdelosporangium aridum</name>
    <dbReference type="NCBI Taxonomy" id="2030"/>
    <lineage>
        <taxon>Bacteria</taxon>
        <taxon>Bacillati</taxon>
        <taxon>Actinomycetota</taxon>
        <taxon>Actinomycetes</taxon>
        <taxon>Pseudonocardiales</taxon>
        <taxon>Pseudonocardiaceae</taxon>
        <taxon>Kibdelosporangium</taxon>
    </lineage>
</organism>
<feature type="domain" description="VWFA" evidence="3">
    <location>
        <begin position="55"/>
        <end position="266"/>
    </location>
</feature>
<gene>
    <name evidence="4" type="ORF">SAMN05661093_11217</name>
</gene>
<feature type="region of interest" description="Disordered" evidence="1">
    <location>
        <begin position="733"/>
        <end position="761"/>
    </location>
</feature>
<dbReference type="EMBL" id="FWXV01000031">
    <property type="protein sequence ID" value="SMD27607.1"/>
    <property type="molecule type" value="Genomic_DNA"/>
</dbReference>
<dbReference type="SMART" id="SM00327">
    <property type="entry name" value="VWA"/>
    <property type="match status" value="1"/>
</dbReference>
<dbReference type="PROSITE" id="PS51257">
    <property type="entry name" value="PROKAR_LIPOPROTEIN"/>
    <property type="match status" value="1"/>
</dbReference>
<dbReference type="SUPFAM" id="SSF53300">
    <property type="entry name" value="vWA-like"/>
    <property type="match status" value="1"/>
</dbReference>
<dbReference type="CDD" id="cd00198">
    <property type="entry name" value="vWFA"/>
    <property type="match status" value="1"/>
</dbReference>
<dbReference type="InterPro" id="IPR002035">
    <property type="entry name" value="VWF_A"/>
</dbReference>
<dbReference type="Pfam" id="PF13519">
    <property type="entry name" value="VWA_2"/>
    <property type="match status" value="1"/>
</dbReference>
<keyword evidence="5" id="KW-1185">Reference proteome</keyword>
<accession>A0A1Y5Y9Y0</accession>
<evidence type="ECO:0000256" key="2">
    <source>
        <dbReference type="SAM" id="Phobius"/>
    </source>
</evidence>
<keyword evidence="2" id="KW-0472">Membrane</keyword>
<dbReference type="AlphaFoldDB" id="A0A1Y5Y9Y0"/>
<dbReference type="Gene3D" id="3.40.50.410">
    <property type="entry name" value="von Willebrand factor, type A domain"/>
    <property type="match status" value="1"/>
</dbReference>
<dbReference type="Proteomes" id="UP000192674">
    <property type="component" value="Unassembled WGS sequence"/>
</dbReference>
<reference evidence="4 5" key="1">
    <citation type="submission" date="2017-04" db="EMBL/GenBank/DDBJ databases">
        <authorList>
            <person name="Afonso C.L."/>
            <person name="Miller P.J."/>
            <person name="Scott M.A."/>
            <person name="Spackman E."/>
            <person name="Goraichik I."/>
            <person name="Dimitrov K.M."/>
            <person name="Suarez D.L."/>
            <person name="Swayne D.E."/>
        </authorList>
    </citation>
    <scope>NUCLEOTIDE SEQUENCE [LARGE SCALE GENOMIC DNA]</scope>
    <source>
        <strain evidence="4 5">DSM 43828</strain>
    </source>
</reference>
<keyword evidence="2" id="KW-1133">Transmembrane helix</keyword>
<dbReference type="PROSITE" id="PS50234">
    <property type="entry name" value="VWFA"/>
    <property type="match status" value="1"/>
</dbReference>
<evidence type="ECO:0000313" key="4">
    <source>
        <dbReference type="EMBL" id="SMD27607.1"/>
    </source>
</evidence>
<evidence type="ECO:0000259" key="3">
    <source>
        <dbReference type="PROSITE" id="PS50234"/>
    </source>
</evidence>
<dbReference type="InterPro" id="IPR036465">
    <property type="entry name" value="vWFA_dom_sf"/>
</dbReference>
<evidence type="ECO:0000313" key="5">
    <source>
        <dbReference type="Proteomes" id="UP000192674"/>
    </source>
</evidence>
<sequence length="761" mass="79473">MIGEARNNAVVRPGLMRLAVLAFTGALLISMGCLVSAHAEQPNGQNLDIDVKPAQIVILVDQSGSIRQEDMIREQNAASLLAQSELSTRSTVSIVGFASDSGSKPPVDVVCPPLLLTGAPERERIAQCIGGLRKRAAAEGHGTDHAEALKQAMSYLGQGSPADGPKLVFLLTDGVLDVSDSPRYGVDKTAQQRNDAAQQVIRQTLDVARDKGVQIWPLGFGKVDKNALDQFAAGGFQGSCGPSVPKPSATVVSTSEDVTGALLRSFSSGRCVGVGSVTNSQLGSGRDIEVPVTIPAIATDGSIIVVKNDSRISVEYIDPQGQPVSKSGESASGKFQASGENSAVEVLRVVNPAPGDWKVRVTSPPEVPPQNVLTAVTWQGAAQAVLHVDPPSPAVGQQVTVSLKVVLRGGKPVVRPELLQGLSFTAEMAGENVPARPITLQDNGQNPDDAADGTFTGRLTIPADAQQGVSLRGRVTGLGISAADAIANVTIAPQLPTVLATTTLPTLSSTVEPGDSLPATATISNNSGQRQRIQIGVQADGDAAITVPAEKAVHEVDPGTTTVNFDMAFGSTSPEGATTGVIRIVDAADPSRILHEKSFTVEVGYPFPWLRWIAGTALGAGLIVFALILVARRRDQEVEGLVVEAIRDGHRVSLQTAAQKAKQFRFTVDTSGPVPRLNIAEVTEPVAFVLTRSRKGLRLKTPFDGARTMQLGQEVDLGDGLTIVVLDPAYGDGQEPVSVGGGTPDDLYSPPGPQQSQDPLL</sequence>
<evidence type="ECO:0000256" key="1">
    <source>
        <dbReference type="SAM" id="MobiDB-lite"/>
    </source>
</evidence>
<protein>
    <submittedName>
        <fullName evidence="4">von Willebrand factor type A domain-containing protein</fullName>
    </submittedName>
</protein>
<feature type="transmembrane region" description="Helical" evidence="2">
    <location>
        <begin position="609"/>
        <end position="631"/>
    </location>
</feature>